<dbReference type="RefSeq" id="WP_197989305.1">
    <property type="nucleotide sequence ID" value="NZ_JACYXC010000001.1"/>
</dbReference>
<accession>A0ABS0NL24</accession>
<sequence>MVLAAVVALVVLLGAGAFHLFSNDGDSADEARLQAEARKVTLDFWRSCALHDFDTACRLVVPGARFMGKPRFPVCEDPRSVGSTSGAR</sequence>
<dbReference type="EMBL" id="JACYXC010000001">
    <property type="protein sequence ID" value="MBH5335807.1"/>
    <property type="molecule type" value="Genomic_DNA"/>
</dbReference>
<comment type="caution">
    <text evidence="1">The sequence shown here is derived from an EMBL/GenBank/DDBJ whole genome shotgun (WGS) entry which is preliminary data.</text>
</comment>
<protein>
    <submittedName>
        <fullName evidence="1">Uncharacterized protein</fullName>
    </submittedName>
</protein>
<reference evidence="1 2" key="1">
    <citation type="submission" date="2020-09" db="EMBL/GenBank/DDBJ databases">
        <title>Biosynthesis of the nuclear factor of activated T cells inhibitor NFAT-133 and its congeners in Streptomyces pactum.</title>
        <authorList>
            <person name="Zhou W."/>
            <person name="Posri P."/>
            <person name="Abugrain M.E."/>
            <person name="Weisberg A.J."/>
            <person name="Chang J.H."/>
            <person name="Mahmud T."/>
        </authorList>
    </citation>
    <scope>NUCLEOTIDE SEQUENCE [LARGE SCALE GENOMIC DNA]</scope>
    <source>
        <strain evidence="1 2">ATCC 27456</strain>
    </source>
</reference>
<evidence type="ECO:0000313" key="2">
    <source>
        <dbReference type="Proteomes" id="UP000807371"/>
    </source>
</evidence>
<keyword evidence="2" id="KW-1185">Reference proteome</keyword>
<dbReference type="Proteomes" id="UP000807371">
    <property type="component" value="Unassembled WGS sequence"/>
</dbReference>
<gene>
    <name evidence="1" type="ORF">IHE55_13785</name>
</gene>
<evidence type="ECO:0000313" key="1">
    <source>
        <dbReference type="EMBL" id="MBH5335807.1"/>
    </source>
</evidence>
<organism evidence="1 2">
    <name type="scientific">Streptomyces pactum</name>
    <dbReference type="NCBI Taxonomy" id="68249"/>
    <lineage>
        <taxon>Bacteria</taxon>
        <taxon>Bacillati</taxon>
        <taxon>Actinomycetota</taxon>
        <taxon>Actinomycetes</taxon>
        <taxon>Kitasatosporales</taxon>
        <taxon>Streptomycetaceae</taxon>
        <taxon>Streptomyces</taxon>
    </lineage>
</organism>
<proteinExistence type="predicted"/>
<name>A0ABS0NL24_9ACTN</name>